<protein>
    <recommendedName>
        <fullName evidence="12">Magnesium transport protein CorA</fullName>
    </recommendedName>
</protein>
<name>A0A495B8F7_VOGIN</name>
<evidence type="ECO:0000256" key="9">
    <source>
        <dbReference type="ARBA" id="ARBA00023136"/>
    </source>
</evidence>
<dbReference type="GO" id="GO:0005886">
    <property type="term" value="C:plasma membrane"/>
    <property type="evidence" value="ECO:0007669"/>
    <property type="project" value="UniProtKB-SubCell"/>
</dbReference>
<comment type="subcellular location">
    <subcellularLocation>
        <location evidence="1">Cell membrane</location>
        <topology evidence="1">Multi-pass membrane protein</topology>
    </subcellularLocation>
    <subcellularLocation>
        <location evidence="12">Membrane</location>
        <topology evidence="12">Multi-pass membrane protein</topology>
    </subcellularLocation>
</comment>
<dbReference type="Gene3D" id="3.30.460.20">
    <property type="entry name" value="CorA soluble domain-like"/>
    <property type="match status" value="1"/>
</dbReference>
<keyword evidence="5 12" id="KW-0812">Transmembrane</keyword>
<dbReference type="SUPFAM" id="SSF143865">
    <property type="entry name" value="CorA soluble domain-like"/>
    <property type="match status" value="1"/>
</dbReference>
<dbReference type="PANTHER" id="PTHR46494:SF1">
    <property type="entry name" value="CORA FAMILY METAL ION TRANSPORTER (EUROFUNG)"/>
    <property type="match status" value="1"/>
</dbReference>
<evidence type="ECO:0000256" key="11">
    <source>
        <dbReference type="ARBA" id="ARBA00045497"/>
    </source>
</evidence>
<evidence type="ECO:0000313" key="14">
    <source>
        <dbReference type="Proteomes" id="UP000279384"/>
    </source>
</evidence>
<dbReference type="InterPro" id="IPR045861">
    <property type="entry name" value="CorA_cytoplasmic_dom"/>
</dbReference>
<dbReference type="GO" id="GO:0015095">
    <property type="term" value="F:magnesium ion transmembrane transporter activity"/>
    <property type="evidence" value="ECO:0007669"/>
    <property type="project" value="UniProtKB-UniRule"/>
</dbReference>
<reference evidence="13 14" key="1">
    <citation type="submission" date="2018-10" db="EMBL/GenBank/DDBJ databases">
        <title>Genomic Encyclopedia of Type Strains, Phase IV (KMG-IV): sequencing the most valuable type-strain genomes for metagenomic binning, comparative biology and taxonomic classification.</title>
        <authorList>
            <person name="Goeker M."/>
        </authorList>
    </citation>
    <scope>NUCLEOTIDE SEQUENCE [LARGE SCALE GENOMIC DNA]</scope>
    <source>
        <strain evidence="13 14">DSM 3303</strain>
    </source>
</reference>
<dbReference type="EMBL" id="RBID01000016">
    <property type="protein sequence ID" value="RKQ57189.1"/>
    <property type="molecule type" value="Genomic_DNA"/>
</dbReference>
<dbReference type="CDD" id="cd12830">
    <property type="entry name" value="MtCorA-like"/>
    <property type="match status" value="1"/>
</dbReference>
<dbReference type="GO" id="GO:0000287">
    <property type="term" value="F:magnesium ion binding"/>
    <property type="evidence" value="ECO:0007669"/>
    <property type="project" value="TreeGrafter"/>
</dbReference>
<keyword evidence="4 12" id="KW-1003">Cell membrane</keyword>
<feature type="transmembrane region" description="Helical" evidence="12">
    <location>
        <begin position="266"/>
        <end position="285"/>
    </location>
</feature>
<evidence type="ECO:0000256" key="8">
    <source>
        <dbReference type="ARBA" id="ARBA00023065"/>
    </source>
</evidence>
<sequence>MLINCVAYHNGQKLGDIPVNTIPEHLAKPDCLVWVALQDPTPDEISHFGHQFALHPLAVEDALHGHQRPKLDEYGDTLFLVMKTLEPDRENGIHVGEVDLFVGRNFLLSIRNQTRKGFQDVRARCEREPHLLAHGSGFVLYALMDAVVDRYLAVIHQLEDELDSIEGRLFLKGGSARRNIAALYALKRKLITVHHAAAPLHEATARLYGGRVPPPCHELPEYFRDVDDHLSRILHTVESQRDLLATAIQVNIAMISLDESSISKKLAAYAALFAVPTMIAGIYGMNFDYMPELRTPLGYPLSLLSMVVLDVLLWRRFRRAGWL</sequence>
<comment type="caution">
    <text evidence="13">The sequence shown here is derived from an EMBL/GenBank/DDBJ whole genome shotgun (WGS) entry which is preliminary data.</text>
</comment>
<dbReference type="Pfam" id="PF01544">
    <property type="entry name" value="CorA"/>
    <property type="match status" value="1"/>
</dbReference>
<comment type="function">
    <text evidence="11">Mediates influx of magnesium ions. Alternates between open and closed states. Activated by low cytoplasmic Mg(2+) levels. Inactive when cytoplasmic Mg(2+) levels are high.</text>
</comment>
<evidence type="ECO:0000256" key="1">
    <source>
        <dbReference type="ARBA" id="ARBA00004651"/>
    </source>
</evidence>
<dbReference type="GO" id="GO:0015087">
    <property type="term" value="F:cobalt ion transmembrane transporter activity"/>
    <property type="evidence" value="ECO:0007669"/>
    <property type="project" value="UniProtKB-UniRule"/>
</dbReference>
<feature type="transmembrane region" description="Helical" evidence="12">
    <location>
        <begin position="297"/>
        <end position="314"/>
    </location>
</feature>
<dbReference type="Gene3D" id="1.20.58.340">
    <property type="entry name" value="Magnesium transport protein CorA, transmembrane region"/>
    <property type="match status" value="2"/>
</dbReference>
<dbReference type="GO" id="GO:0050897">
    <property type="term" value="F:cobalt ion binding"/>
    <property type="evidence" value="ECO:0007669"/>
    <property type="project" value="TreeGrafter"/>
</dbReference>
<dbReference type="NCBIfam" id="TIGR00383">
    <property type="entry name" value="corA"/>
    <property type="match status" value="1"/>
</dbReference>
<keyword evidence="6 12" id="KW-0460">Magnesium</keyword>
<keyword evidence="9 12" id="KW-0472">Membrane</keyword>
<evidence type="ECO:0000256" key="3">
    <source>
        <dbReference type="ARBA" id="ARBA00022448"/>
    </source>
</evidence>
<evidence type="ECO:0000256" key="10">
    <source>
        <dbReference type="ARBA" id="ARBA00034269"/>
    </source>
</evidence>
<organism evidence="13 14">
    <name type="scientific">Vogesella indigofera</name>
    <name type="common">Pseudomonas indigofera</name>
    <dbReference type="NCBI Taxonomy" id="45465"/>
    <lineage>
        <taxon>Bacteria</taxon>
        <taxon>Pseudomonadati</taxon>
        <taxon>Pseudomonadota</taxon>
        <taxon>Betaproteobacteria</taxon>
        <taxon>Neisseriales</taxon>
        <taxon>Chromobacteriaceae</taxon>
        <taxon>Vogesella</taxon>
    </lineage>
</organism>
<evidence type="ECO:0000256" key="5">
    <source>
        <dbReference type="ARBA" id="ARBA00022692"/>
    </source>
</evidence>
<comment type="catalytic activity">
    <reaction evidence="10">
        <text>Mg(2+)(in) = Mg(2+)(out)</text>
        <dbReference type="Rhea" id="RHEA:29827"/>
        <dbReference type="ChEBI" id="CHEBI:18420"/>
    </reaction>
</comment>
<dbReference type="PANTHER" id="PTHR46494">
    <property type="entry name" value="CORA FAMILY METAL ION TRANSPORTER (EUROFUNG)"/>
    <property type="match status" value="1"/>
</dbReference>
<dbReference type="SUPFAM" id="SSF144083">
    <property type="entry name" value="Magnesium transport protein CorA, transmembrane region"/>
    <property type="match status" value="1"/>
</dbReference>
<dbReference type="Proteomes" id="UP000279384">
    <property type="component" value="Unassembled WGS sequence"/>
</dbReference>
<gene>
    <name evidence="12" type="primary">corA</name>
    <name evidence="13" type="ORF">C8E02_2649</name>
</gene>
<keyword evidence="8 12" id="KW-0406">Ion transport</keyword>
<dbReference type="RefSeq" id="WP_120811292.1">
    <property type="nucleotide sequence ID" value="NZ_RBID01000016.1"/>
</dbReference>
<accession>A0A495B8F7</accession>
<keyword evidence="3 12" id="KW-0813">Transport</keyword>
<proteinExistence type="inferred from homology"/>
<evidence type="ECO:0000256" key="12">
    <source>
        <dbReference type="RuleBase" id="RU362010"/>
    </source>
</evidence>
<evidence type="ECO:0000256" key="2">
    <source>
        <dbReference type="ARBA" id="ARBA00009765"/>
    </source>
</evidence>
<evidence type="ECO:0000256" key="4">
    <source>
        <dbReference type="ARBA" id="ARBA00022475"/>
    </source>
</evidence>
<dbReference type="InterPro" id="IPR045863">
    <property type="entry name" value="CorA_TM1_TM2"/>
</dbReference>
<evidence type="ECO:0000256" key="6">
    <source>
        <dbReference type="ARBA" id="ARBA00022842"/>
    </source>
</evidence>
<dbReference type="InterPro" id="IPR002523">
    <property type="entry name" value="MgTranspt_CorA/ZnTranspt_ZntB"/>
</dbReference>
<comment type="similarity">
    <text evidence="2 12">Belongs to the CorA metal ion transporter (MIT) (TC 1.A.35) family.</text>
</comment>
<keyword evidence="7 12" id="KW-1133">Transmembrane helix</keyword>
<dbReference type="AlphaFoldDB" id="A0A495B8F7"/>
<evidence type="ECO:0000256" key="7">
    <source>
        <dbReference type="ARBA" id="ARBA00022989"/>
    </source>
</evidence>
<evidence type="ECO:0000313" key="13">
    <source>
        <dbReference type="EMBL" id="RKQ57189.1"/>
    </source>
</evidence>
<dbReference type="InterPro" id="IPR004488">
    <property type="entry name" value="Mg/Co-transport_prot_CorA"/>
</dbReference>
<dbReference type="FunFam" id="1.20.58.340:FF:000004">
    <property type="entry name" value="Magnesium transport protein CorA"/>
    <property type="match status" value="1"/>
</dbReference>